<dbReference type="RefSeq" id="WP_095039542.1">
    <property type="nucleotide sequence ID" value="NZ_JAAEBQ010000009.1"/>
</dbReference>
<organism evidence="1 2">
    <name type="scientific">Pseudomonas fragi</name>
    <dbReference type="NCBI Taxonomy" id="296"/>
    <lineage>
        <taxon>Bacteria</taxon>
        <taxon>Pseudomonadati</taxon>
        <taxon>Pseudomonadota</taxon>
        <taxon>Gammaproteobacteria</taxon>
        <taxon>Pseudomonadales</taxon>
        <taxon>Pseudomonadaceae</taxon>
        <taxon>Pseudomonas</taxon>
    </lineage>
</organism>
<evidence type="ECO:0000313" key="1">
    <source>
        <dbReference type="EMBL" id="NNB49149.1"/>
    </source>
</evidence>
<reference evidence="1 2" key="1">
    <citation type="journal article" date="2020" name="Front. Microbiol.">
        <title>Genetic Organization of the aprX-lipA2 Operon Affects the Proteolytic Potential of Pseudomonas Species in Milk.</title>
        <authorList>
            <person name="Maier C."/>
            <person name="Huptas C."/>
            <person name="von Neubeck M."/>
            <person name="Scherer S."/>
            <person name="Wenning M."/>
            <person name="Lucking G."/>
        </authorList>
    </citation>
    <scope>NUCLEOTIDE SEQUENCE [LARGE SCALE GENOMIC DNA]</scope>
    <source>
        <strain evidence="1 2">WS 5094</strain>
    </source>
</reference>
<sequence>MRELAKVEGENLSGFRLVTEAQYELYKAHRNVVAKFSKDYELLKFVLEEYRRFQIGLVDVGRAMAGEANLLNQNHLNDLTFKTNSLMLGFLGSVRTFLDHAGTSISRRYGKGSDQFLYFKALTAYQFDNMFSYRFLYKLRNYTQHCGMPPVSFDVNIIPGDGLEIVPRFSRQGLLDSYSEWGASLKEEIKLGSGSLYVFPLLKEHRDSVLGIYLSFYEKFESGGVVSSKDWICDFLSDPQPDDKYCFLAAGESGSDPKSKSFKLEWIPTSMVRDIVWVEQCLKDALLGGSDCESPFNP</sequence>
<dbReference type="EMBL" id="JAAQYX010000007">
    <property type="protein sequence ID" value="NNB49149.1"/>
    <property type="molecule type" value="Genomic_DNA"/>
</dbReference>
<name>A0A9Q5FPL5_PSEFR</name>
<dbReference type="AlphaFoldDB" id="A0A9Q5FPL5"/>
<dbReference type="Proteomes" id="UP000564604">
    <property type="component" value="Unassembled WGS sequence"/>
</dbReference>
<protein>
    <submittedName>
        <fullName evidence="1">Uncharacterized protein</fullName>
    </submittedName>
</protein>
<comment type="caution">
    <text evidence="1">The sequence shown here is derived from an EMBL/GenBank/DDBJ whole genome shotgun (WGS) entry which is preliminary data.</text>
</comment>
<evidence type="ECO:0000313" key="2">
    <source>
        <dbReference type="Proteomes" id="UP000564604"/>
    </source>
</evidence>
<gene>
    <name evidence="1" type="ORF">HBN89_07655</name>
</gene>
<proteinExistence type="predicted"/>
<accession>A0A9Q5FPL5</accession>